<gene>
    <name evidence="2" type="ORF">IAC56_04815</name>
</gene>
<protein>
    <submittedName>
        <fullName evidence="2">Uncharacterized protein</fullName>
    </submittedName>
</protein>
<accession>A0A9D1IIK2</accession>
<reference evidence="2" key="1">
    <citation type="submission" date="2020-10" db="EMBL/GenBank/DDBJ databases">
        <authorList>
            <person name="Gilroy R."/>
        </authorList>
    </citation>
    <scope>NUCLEOTIDE SEQUENCE</scope>
    <source>
        <strain evidence="2">7463</strain>
    </source>
</reference>
<keyword evidence="1" id="KW-1133">Transmembrane helix</keyword>
<evidence type="ECO:0000313" key="2">
    <source>
        <dbReference type="EMBL" id="HIU37575.1"/>
    </source>
</evidence>
<keyword evidence="1" id="KW-0472">Membrane</keyword>
<organism evidence="2 3">
    <name type="scientific">Candidatus Aphodousia faecigallinarum</name>
    <dbReference type="NCBI Taxonomy" id="2840677"/>
    <lineage>
        <taxon>Bacteria</taxon>
        <taxon>Pseudomonadati</taxon>
        <taxon>Pseudomonadota</taxon>
        <taxon>Betaproteobacteria</taxon>
        <taxon>Burkholderiales</taxon>
        <taxon>Sutterellaceae</taxon>
        <taxon>Sutterellaceae incertae sedis</taxon>
        <taxon>Candidatus Aphodousia</taxon>
    </lineage>
</organism>
<dbReference type="Proteomes" id="UP000824083">
    <property type="component" value="Unassembled WGS sequence"/>
</dbReference>
<name>A0A9D1IIK2_9BURK</name>
<keyword evidence="1" id="KW-0812">Transmembrane</keyword>
<proteinExistence type="predicted"/>
<sequence>MDVFFLFNLSEQGHSVVLVFVLAAVLAVVEIWSLKNRRAKAYHALLREARARLSEMQLRIN</sequence>
<dbReference type="EMBL" id="DVMY01000078">
    <property type="protein sequence ID" value="HIU37575.1"/>
    <property type="molecule type" value="Genomic_DNA"/>
</dbReference>
<reference evidence="2" key="2">
    <citation type="journal article" date="2021" name="PeerJ">
        <title>Extensive microbial diversity within the chicken gut microbiome revealed by metagenomics and culture.</title>
        <authorList>
            <person name="Gilroy R."/>
            <person name="Ravi A."/>
            <person name="Getino M."/>
            <person name="Pursley I."/>
            <person name="Horton D.L."/>
            <person name="Alikhan N.F."/>
            <person name="Baker D."/>
            <person name="Gharbi K."/>
            <person name="Hall N."/>
            <person name="Watson M."/>
            <person name="Adriaenssens E.M."/>
            <person name="Foster-Nyarko E."/>
            <person name="Jarju S."/>
            <person name="Secka A."/>
            <person name="Antonio M."/>
            <person name="Oren A."/>
            <person name="Chaudhuri R.R."/>
            <person name="La Ragione R."/>
            <person name="Hildebrand F."/>
            <person name="Pallen M.J."/>
        </authorList>
    </citation>
    <scope>NUCLEOTIDE SEQUENCE</scope>
    <source>
        <strain evidence="2">7463</strain>
    </source>
</reference>
<feature type="transmembrane region" description="Helical" evidence="1">
    <location>
        <begin position="12"/>
        <end position="32"/>
    </location>
</feature>
<comment type="caution">
    <text evidence="2">The sequence shown here is derived from an EMBL/GenBank/DDBJ whole genome shotgun (WGS) entry which is preliminary data.</text>
</comment>
<evidence type="ECO:0000313" key="3">
    <source>
        <dbReference type="Proteomes" id="UP000824083"/>
    </source>
</evidence>
<evidence type="ECO:0000256" key="1">
    <source>
        <dbReference type="SAM" id="Phobius"/>
    </source>
</evidence>
<dbReference type="AlphaFoldDB" id="A0A9D1IIK2"/>